<feature type="region of interest" description="Disordered" evidence="1">
    <location>
        <begin position="1"/>
        <end position="42"/>
    </location>
</feature>
<feature type="region of interest" description="Disordered" evidence="1">
    <location>
        <begin position="72"/>
        <end position="153"/>
    </location>
</feature>
<reference evidence="2 3" key="1">
    <citation type="journal article" date="2016" name="Genome Announc.">
        <title>Complete Genome Sequence of Methylobacterium populi P-1M, Isolated from Pink-Pigmented Household Biofilm.</title>
        <authorList>
            <person name="Morohoshi T."/>
            <person name="Ikeda T."/>
        </authorList>
    </citation>
    <scope>NUCLEOTIDE SEQUENCE [LARGE SCALE GENOMIC DNA]</scope>
    <source>
        <strain evidence="2 3">P-1M</strain>
    </source>
</reference>
<name>A0A169QI64_9HYPH</name>
<dbReference type="Proteomes" id="UP000218288">
    <property type="component" value="Chromosome"/>
</dbReference>
<gene>
    <name evidence="2" type="ORF">MPPM_0337</name>
</gene>
<sequence>MDGSTVRCFNRPASDPAKPVTDARNDGARDVAGPVGCHPPAGGRCNEVQDRMRAVTLFSVALAGLLCAVAPAGAAPPGEGAQGPSQSQPQAQGQTQGQSQPLPQSQTQPAAPPAQAAPAARSPSQGARAAERRRRISYAACNRESHRRKLSGGARRRFLVRCRLGYERRPASQPAPARRP</sequence>
<organism evidence="2 3">
    <name type="scientific">Methylorubrum populi</name>
    <dbReference type="NCBI Taxonomy" id="223967"/>
    <lineage>
        <taxon>Bacteria</taxon>
        <taxon>Pseudomonadati</taxon>
        <taxon>Pseudomonadota</taxon>
        <taxon>Alphaproteobacteria</taxon>
        <taxon>Hyphomicrobiales</taxon>
        <taxon>Methylobacteriaceae</taxon>
        <taxon>Methylorubrum</taxon>
    </lineage>
</organism>
<keyword evidence="2" id="KW-0808">Transferase</keyword>
<proteinExistence type="predicted"/>
<accession>A0A169QI64</accession>
<keyword evidence="2" id="KW-0723">Serine/threonine-protein kinase</keyword>
<evidence type="ECO:0000256" key="1">
    <source>
        <dbReference type="SAM" id="MobiDB-lite"/>
    </source>
</evidence>
<feature type="compositionally biased region" description="Low complexity" evidence="1">
    <location>
        <begin position="72"/>
        <end position="128"/>
    </location>
</feature>
<dbReference type="AlphaFoldDB" id="A0A169QI64"/>
<keyword evidence="2" id="KW-0418">Kinase</keyword>
<protein>
    <submittedName>
        <fullName evidence="2">Serine/threonine protein kinase</fullName>
    </submittedName>
</protein>
<dbReference type="EMBL" id="AP014809">
    <property type="protein sequence ID" value="BAU88942.1"/>
    <property type="molecule type" value="Genomic_DNA"/>
</dbReference>
<dbReference type="GO" id="GO:0004674">
    <property type="term" value="F:protein serine/threonine kinase activity"/>
    <property type="evidence" value="ECO:0007669"/>
    <property type="project" value="UniProtKB-KW"/>
</dbReference>
<evidence type="ECO:0000313" key="2">
    <source>
        <dbReference type="EMBL" id="BAU88942.1"/>
    </source>
</evidence>
<evidence type="ECO:0000313" key="3">
    <source>
        <dbReference type="Proteomes" id="UP000218288"/>
    </source>
</evidence>